<dbReference type="STRING" id="6412.T1FVW9"/>
<dbReference type="PANTHER" id="PTHR13453:SF1">
    <property type="entry name" value="KAT8 REGULATORY NSL COMPLEX SUBUNIT 2"/>
    <property type="match status" value="1"/>
</dbReference>
<reference evidence="16 18" key="2">
    <citation type="journal article" date="2013" name="Nature">
        <title>Insights into bilaterian evolution from three spiralian genomes.</title>
        <authorList>
            <person name="Simakov O."/>
            <person name="Marletaz F."/>
            <person name="Cho S.J."/>
            <person name="Edsinger-Gonzales E."/>
            <person name="Havlak P."/>
            <person name="Hellsten U."/>
            <person name="Kuo D.H."/>
            <person name="Larsson T."/>
            <person name="Lv J."/>
            <person name="Arendt D."/>
            <person name="Savage R."/>
            <person name="Osoegawa K."/>
            <person name="de Jong P."/>
            <person name="Grimwood J."/>
            <person name="Chapman J.A."/>
            <person name="Shapiro H."/>
            <person name="Aerts A."/>
            <person name="Otillar R.P."/>
            <person name="Terry A.Y."/>
            <person name="Boore J.L."/>
            <person name="Grigoriev I.V."/>
            <person name="Lindberg D.R."/>
            <person name="Seaver E.C."/>
            <person name="Weisblat D.A."/>
            <person name="Putnam N.H."/>
            <person name="Rokhsar D.S."/>
        </authorList>
    </citation>
    <scope>NUCLEOTIDE SEQUENCE</scope>
</reference>
<keyword evidence="7" id="KW-0156">Chromatin regulator</keyword>
<evidence type="ECO:0000256" key="7">
    <source>
        <dbReference type="ARBA" id="ARBA00022853"/>
    </source>
</evidence>
<feature type="domain" description="KANL2-like probable zinc-finger" evidence="15">
    <location>
        <begin position="154"/>
        <end position="212"/>
    </location>
</feature>
<dbReference type="KEGG" id="hro:HELRODRAFT_194306"/>
<comment type="function">
    <text evidence="12">Non-catalytic component of the NSL histone acetyltransferase complex, a multiprotein complex that mediates histone H4 acetylation at 'Lys-5'- and 'Lys-8' (H4K5ac and H4K8ac) at transcription start sites and promotes transcription initiation. Required for NSL complex stability and for transcription of intraciliary transport genes in both ciliated and non-ciliated cells by regulating histone H4 acetylation at 'Lys-5'- and 'Lys-12' (H4K5ac and H4K12ac). This is necessary for cilium assembly in ciliated cells and for organization of the microtubule cytoskeleton in non-ciliated cells. Required within the NSL complex to maintain nuclear architecture stability by promoting KAT8-mediated acetylation of lamin LMNA.</text>
</comment>
<keyword evidence="9" id="KW-0539">Nucleus</keyword>
<dbReference type="GO" id="GO:0005739">
    <property type="term" value="C:mitochondrion"/>
    <property type="evidence" value="ECO:0007669"/>
    <property type="project" value="UniProtKB-SubCell"/>
</dbReference>
<feature type="compositionally biased region" description="Polar residues" evidence="14">
    <location>
        <begin position="233"/>
        <end position="248"/>
    </location>
</feature>
<dbReference type="OrthoDB" id="677315at2759"/>
<proteinExistence type="predicted"/>
<name>T1FVW9_HELRO</name>
<evidence type="ECO:0000256" key="4">
    <source>
        <dbReference type="ARBA" id="ARBA00022499"/>
    </source>
</evidence>
<feature type="region of interest" description="Disordered" evidence="14">
    <location>
        <begin position="227"/>
        <end position="248"/>
    </location>
</feature>
<evidence type="ECO:0000256" key="2">
    <source>
        <dbReference type="ARBA" id="ARBA00004173"/>
    </source>
</evidence>
<dbReference type="GO" id="GO:0044545">
    <property type="term" value="C:NSL complex"/>
    <property type="evidence" value="ECO:0000318"/>
    <property type="project" value="GO_Central"/>
</dbReference>
<dbReference type="RefSeq" id="XP_009029630.1">
    <property type="nucleotide sequence ID" value="XM_009031382.1"/>
</dbReference>
<evidence type="ECO:0000256" key="3">
    <source>
        <dbReference type="ARBA" id="ARBA00015508"/>
    </source>
</evidence>
<evidence type="ECO:0000313" key="16">
    <source>
        <dbReference type="EMBL" id="ESN92250.1"/>
    </source>
</evidence>
<dbReference type="InterPro" id="IPR025927">
    <property type="entry name" value="Znf_KANL2-like"/>
</dbReference>
<dbReference type="Proteomes" id="UP000015101">
    <property type="component" value="Unassembled WGS sequence"/>
</dbReference>
<dbReference type="Pfam" id="PF13891">
    <property type="entry name" value="zf-C3HC3H_KANSL2"/>
    <property type="match status" value="1"/>
</dbReference>
<dbReference type="EnsemblMetazoa" id="HelroT194306">
    <property type="protein sequence ID" value="HelroP194306"/>
    <property type="gene ID" value="HelroG194306"/>
</dbReference>
<gene>
    <name evidence="17" type="primary">20212965</name>
    <name evidence="16" type="ORF">HELRODRAFT_194306</name>
</gene>
<keyword evidence="4" id="KW-1017">Isopeptide bond</keyword>
<evidence type="ECO:0000259" key="15">
    <source>
        <dbReference type="Pfam" id="PF13891"/>
    </source>
</evidence>
<dbReference type="GO" id="GO:0005634">
    <property type="term" value="C:nucleus"/>
    <property type="evidence" value="ECO:0007669"/>
    <property type="project" value="UniProtKB-SubCell"/>
</dbReference>
<evidence type="ECO:0000256" key="12">
    <source>
        <dbReference type="ARBA" id="ARBA00093359"/>
    </source>
</evidence>
<dbReference type="CTD" id="20212965"/>
<comment type="subcellular location">
    <subcellularLocation>
        <location evidence="2">Mitochondrion</location>
    </subcellularLocation>
    <subcellularLocation>
        <location evidence="1">Nucleus</location>
    </subcellularLocation>
</comment>
<evidence type="ECO:0000256" key="6">
    <source>
        <dbReference type="ARBA" id="ARBA00022843"/>
    </source>
</evidence>
<accession>T1FVW9</accession>
<evidence type="ECO:0000256" key="11">
    <source>
        <dbReference type="ARBA" id="ARBA00033378"/>
    </source>
</evidence>
<evidence type="ECO:0000256" key="14">
    <source>
        <dbReference type="SAM" id="MobiDB-lite"/>
    </source>
</evidence>
<evidence type="ECO:0000256" key="13">
    <source>
        <dbReference type="ARBA" id="ARBA00093543"/>
    </source>
</evidence>
<keyword evidence="6" id="KW-0832">Ubl conjugation</keyword>
<evidence type="ECO:0000256" key="5">
    <source>
        <dbReference type="ARBA" id="ARBA00022553"/>
    </source>
</evidence>
<evidence type="ECO:0000256" key="9">
    <source>
        <dbReference type="ARBA" id="ARBA00023242"/>
    </source>
</evidence>
<reference evidence="18" key="1">
    <citation type="submission" date="2012-12" db="EMBL/GenBank/DDBJ databases">
        <authorList>
            <person name="Hellsten U."/>
            <person name="Grimwood J."/>
            <person name="Chapman J.A."/>
            <person name="Shapiro H."/>
            <person name="Aerts A."/>
            <person name="Otillar R.P."/>
            <person name="Terry A.Y."/>
            <person name="Boore J.L."/>
            <person name="Simakov O."/>
            <person name="Marletaz F."/>
            <person name="Cho S.-J."/>
            <person name="Edsinger-Gonzales E."/>
            <person name="Havlak P."/>
            <person name="Kuo D.-H."/>
            <person name="Larsson T."/>
            <person name="Lv J."/>
            <person name="Arendt D."/>
            <person name="Savage R."/>
            <person name="Osoegawa K."/>
            <person name="de Jong P."/>
            <person name="Lindberg D.R."/>
            <person name="Seaver E.C."/>
            <person name="Weisblat D.A."/>
            <person name="Putnam N.H."/>
            <person name="Grigoriev I.V."/>
            <person name="Rokhsar D.S."/>
        </authorList>
    </citation>
    <scope>NUCLEOTIDE SEQUENCE</scope>
</reference>
<dbReference type="HOGENOM" id="CLU_925247_0_0_1"/>
<dbReference type="InterPro" id="IPR026316">
    <property type="entry name" value="NSL2"/>
</dbReference>
<evidence type="ECO:0000256" key="8">
    <source>
        <dbReference type="ARBA" id="ARBA00023128"/>
    </source>
</evidence>
<dbReference type="EMBL" id="KB097656">
    <property type="protein sequence ID" value="ESN92250.1"/>
    <property type="molecule type" value="Genomic_DNA"/>
</dbReference>
<reference evidence="17" key="3">
    <citation type="submission" date="2015-06" db="UniProtKB">
        <authorList>
            <consortium name="EnsemblMetazoa"/>
        </authorList>
    </citation>
    <scope>IDENTIFICATION</scope>
</reference>
<evidence type="ECO:0000313" key="17">
    <source>
        <dbReference type="EnsemblMetazoa" id="HelroP194306"/>
    </source>
</evidence>
<dbReference type="GeneID" id="20212965"/>
<keyword evidence="18" id="KW-1185">Reference proteome</keyword>
<evidence type="ECO:0000256" key="10">
    <source>
        <dbReference type="ARBA" id="ARBA00032947"/>
    </source>
</evidence>
<comment type="subunit">
    <text evidence="13">Component of the NSL complex at least composed of KAT8/MOF, KANSL1, KANSL2, KANSL3, MCRS1, PHF20, OGT1/OGT, WDR5 and HCFC1.</text>
</comment>
<dbReference type="AlphaFoldDB" id="T1FVW9"/>
<organism evidence="17 18">
    <name type="scientific">Helobdella robusta</name>
    <name type="common">Californian leech</name>
    <dbReference type="NCBI Taxonomy" id="6412"/>
    <lineage>
        <taxon>Eukaryota</taxon>
        <taxon>Metazoa</taxon>
        <taxon>Spiralia</taxon>
        <taxon>Lophotrochozoa</taxon>
        <taxon>Annelida</taxon>
        <taxon>Clitellata</taxon>
        <taxon>Hirudinea</taxon>
        <taxon>Rhynchobdellida</taxon>
        <taxon>Glossiphoniidae</taxon>
        <taxon>Helobdella</taxon>
    </lineage>
</organism>
<keyword evidence="8" id="KW-0496">Mitochondrion</keyword>
<evidence type="ECO:0000256" key="1">
    <source>
        <dbReference type="ARBA" id="ARBA00004123"/>
    </source>
</evidence>
<dbReference type="PANTHER" id="PTHR13453">
    <property type="entry name" value="KAT8 REGULATORY NSL COMPLEX SUBUNIT 2"/>
    <property type="match status" value="1"/>
</dbReference>
<dbReference type="GO" id="GO:0006325">
    <property type="term" value="P:chromatin organization"/>
    <property type="evidence" value="ECO:0007669"/>
    <property type="project" value="UniProtKB-KW"/>
</dbReference>
<dbReference type="EMBL" id="AMQM01007671">
    <property type="status" value="NOT_ANNOTATED_CDS"/>
    <property type="molecule type" value="Genomic_DNA"/>
</dbReference>
<keyword evidence="5" id="KW-0597">Phosphoprotein</keyword>
<evidence type="ECO:0000313" key="18">
    <source>
        <dbReference type="Proteomes" id="UP000015101"/>
    </source>
</evidence>
<dbReference type="InParanoid" id="T1FVW9"/>
<protein>
    <recommendedName>
        <fullName evidence="3">KAT8 regulatory NSL complex subunit 2</fullName>
    </recommendedName>
    <alternativeName>
        <fullName evidence="11">NSL complex protein NSL2</fullName>
    </alternativeName>
    <alternativeName>
        <fullName evidence="10">Non-specific lethal 2 homolog</fullName>
    </alternativeName>
</protein>
<sequence length="301" mass="34335">MNQSDGFATESSLNTAVVYTFKETCRLYKKKLKRLKHLHLNRLQQIRFDLDLKLGRDKKWQSSMSNNKSTELQHQHVNSGLKLKVKLDSQTSPSFLSINSRKLQEKPGIRRILLKRLLEQNLSGSNNNNNNNINNNDDNKNNNINNIKLSQLTCHYRKGFQCNELCLPLSIYCLKHILNDDKQVLYTKCLGDNTCTTPVLDISVVQACPQHFRDVLISELCQPTELRRPPHNCPQQNRDVPVSGSGSSRHFSDVLISRSSGLIIKEDGEAGTGDIKMEISEENEKVLDADVKEENNYIENT</sequence>